<feature type="region of interest" description="Disordered" evidence="2">
    <location>
        <begin position="636"/>
        <end position="664"/>
    </location>
</feature>
<feature type="compositionally biased region" description="Polar residues" evidence="2">
    <location>
        <begin position="581"/>
        <end position="596"/>
    </location>
</feature>
<feature type="region of interest" description="Disordered" evidence="2">
    <location>
        <begin position="577"/>
        <end position="596"/>
    </location>
</feature>
<sequence length="726" mass="81593">MKTSYENYCSCGKENGVSMPICFLVKEQAKSLIAIQDLQKRVEYVESVQDDVVDSVAEFWKCLCDNSRSSNLSDTSNSVQGLKGLSLLTKSRLFSKSGTRRYSHSPLKPTFDDSSLPPKLRSYSLKVLDDVTSPCKKRGISVQEHSQKLFDLVKSKDCALESDKQDSGLDSDCRDHNDGHVSLHKDINNWEESDSNDELLILLDEISHRSEILQQQLAAAEENCLVESIKQEMSASRIENGVHPSLQRVSGVNDTLTAKQGHFRSINCDPPYVKDSQQKYYSTVIEGQEHVATEDVPKTKKLTSSGALGESFGKKSVFDKTPKKKRLAANNIDSAMVSSVLKETNVVDLQRQVLIYLVENAVLQTKLVEVEQILACKLSEKDKIENSLKDETRLLMMENRELRISLDEQKLEVNVLKSKLAMLERVLQSVTVENRELNWQLGESLGLPNLPRRDINFSSGLTYGNSASSKCLRKSSLLSQDRNSAYSKCKLQSNTNSFLGSTLEETEEYPLSRNRSASSVARKLLSEPLQSSTPVMPSLKPKDLKSKMSVLSSQDNPVPTNFQSVKKRLKANCNIERENTSRNLQPEKSQEVFESNTCDKDVTYPTETGEAVLPIGNAKFPFSTILERLKSNSDYRLSKRPTSAQNPEESSNSCTDQTKPYFNTKARNLPPQVVENNFCSDRKSQGSNQNISQENCENSNFQSRKGRNIHQRIQDILDRIMAESEE</sequence>
<dbReference type="OMA" id="NQELNWQ"/>
<protein>
    <submittedName>
        <fullName evidence="3">Uncharacterized protein</fullName>
    </submittedName>
</protein>
<gene>
    <name evidence="3" type="ORF">X975_07571</name>
</gene>
<dbReference type="AlphaFoldDB" id="A0A087TYN9"/>
<keyword evidence="4" id="KW-1185">Reference proteome</keyword>
<organism evidence="3 4">
    <name type="scientific">Stegodyphus mimosarum</name>
    <name type="common">African social velvet spider</name>
    <dbReference type="NCBI Taxonomy" id="407821"/>
    <lineage>
        <taxon>Eukaryota</taxon>
        <taxon>Metazoa</taxon>
        <taxon>Ecdysozoa</taxon>
        <taxon>Arthropoda</taxon>
        <taxon>Chelicerata</taxon>
        <taxon>Arachnida</taxon>
        <taxon>Araneae</taxon>
        <taxon>Araneomorphae</taxon>
        <taxon>Entelegynae</taxon>
        <taxon>Eresoidea</taxon>
        <taxon>Eresidae</taxon>
        <taxon>Stegodyphus</taxon>
    </lineage>
</organism>
<proteinExistence type="predicted"/>
<name>A0A087TYN9_STEMI</name>
<keyword evidence="1" id="KW-0175">Coiled coil</keyword>
<dbReference type="Proteomes" id="UP000054359">
    <property type="component" value="Unassembled WGS sequence"/>
</dbReference>
<reference evidence="3 4" key="1">
    <citation type="submission" date="2013-11" db="EMBL/GenBank/DDBJ databases">
        <title>Genome sequencing of Stegodyphus mimosarum.</title>
        <authorList>
            <person name="Bechsgaard J."/>
        </authorList>
    </citation>
    <scope>NUCLEOTIDE SEQUENCE [LARGE SCALE GENOMIC DNA]</scope>
</reference>
<feature type="non-terminal residue" evidence="3">
    <location>
        <position position="726"/>
    </location>
</feature>
<evidence type="ECO:0000256" key="2">
    <source>
        <dbReference type="SAM" id="MobiDB-lite"/>
    </source>
</evidence>
<feature type="region of interest" description="Disordered" evidence="2">
    <location>
        <begin position="677"/>
        <end position="708"/>
    </location>
</feature>
<accession>A0A087TYN9</accession>
<dbReference type="EMBL" id="KK117345">
    <property type="protein sequence ID" value="KFM70228.1"/>
    <property type="molecule type" value="Genomic_DNA"/>
</dbReference>
<evidence type="ECO:0000256" key="1">
    <source>
        <dbReference type="SAM" id="Coils"/>
    </source>
</evidence>
<dbReference type="OrthoDB" id="1684102at2759"/>
<feature type="compositionally biased region" description="Polar residues" evidence="2">
    <location>
        <begin position="677"/>
        <end position="703"/>
    </location>
</feature>
<evidence type="ECO:0000313" key="3">
    <source>
        <dbReference type="EMBL" id="KFM70228.1"/>
    </source>
</evidence>
<feature type="compositionally biased region" description="Polar residues" evidence="2">
    <location>
        <begin position="638"/>
        <end position="661"/>
    </location>
</feature>
<feature type="coiled-coil region" evidence="1">
    <location>
        <begin position="399"/>
        <end position="426"/>
    </location>
</feature>
<evidence type="ECO:0000313" key="4">
    <source>
        <dbReference type="Proteomes" id="UP000054359"/>
    </source>
</evidence>